<evidence type="ECO:0000313" key="3">
    <source>
        <dbReference type="Proteomes" id="UP001152320"/>
    </source>
</evidence>
<dbReference type="EMBL" id="JAIZAY010000002">
    <property type="protein sequence ID" value="KAJ8046380.1"/>
    <property type="molecule type" value="Genomic_DNA"/>
</dbReference>
<dbReference type="AlphaFoldDB" id="A0A9Q1HHX2"/>
<evidence type="ECO:0000313" key="2">
    <source>
        <dbReference type="EMBL" id="KAJ8046380.1"/>
    </source>
</evidence>
<accession>A0A9Q1HHX2</accession>
<keyword evidence="3" id="KW-1185">Reference proteome</keyword>
<feature type="region of interest" description="Disordered" evidence="1">
    <location>
        <begin position="46"/>
        <end position="71"/>
    </location>
</feature>
<organism evidence="2 3">
    <name type="scientific">Holothuria leucospilota</name>
    <name type="common">Black long sea cucumber</name>
    <name type="synonym">Mertensiothuria leucospilota</name>
    <dbReference type="NCBI Taxonomy" id="206669"/>
    <lineage>
        <taxon>Eukaryota</taxon>
        <taxon>Metazoa</taxon>
        <taxon>Echinodermata</taxon>
        <taxon>Eleutherozoa</taxon>
        <taxon>Echinozoa</taxon>
        <taxon>Holothuroidea</taxon>
        <taxon>Aspidochirotacea</taxon>
        <taxon>Aspidochirotida</taxon>
        <taxon>Holothuriidae</taxon>
        <taxon>Holothuria</taxon>
    </lineage>
</organism>
<reference evidence="2" key="1">
    <citation type="submission" date="2021-10" db="EMBL/GenBank/DDBJ databases">
        <title>Tropical sea cucumber genome reveals ecological adaptation and Cuvierian tubules defense mechanism.</title>
        <authorList>
            <person name="Chen T."/>
        </authorList>
    </citation>
    <scope>NUCLEOTIDE SEQUENCE</scope>
    <source>
        <strain evidence="2">Nanhai2018</strain>
        <tissue evidence="2">Muscle</tissue>
    </source>
</reference>
<protein>
    <submittedName>
        <fullName evidence="2">Uncharacterized protein</fullName>
    </submittedName>
</protein>
<comment type="caution">
    <text evidence="2">The sequence shown here is derived from an EMBL/GenBank/DDBJ whole genome shotgun (WGS) entry which is preliminary data.</text>
</comment>
<evidence type="ECO:0000256" key="1">
    <source>
        <dbReference type="SAM" id="MobiDB-lite"/>
    </source>
</evidence>
<gene>
    <name evidence="2" type="ORF">HOLleu_05030</name>
</gene>
<proteinExistence type="predicted"/>
<name>A0A9Q1HHX2_HOLLE</name>
<feature type="compositionally biased region" description="Polar residues" evidence="1">
    <location>
        <begin position="49"/>
        <end position="63"/>
    </location>
</feature>
<sequence length="71" mass="7853">MLRDRLVSGINYDCIQQNLLSKSSLTFETALKIAIGLETASKNADDINIPTNSPTQLQTSKQSIHFFPQGE</sequence>
<dbReference type="Proteomes" id="UP001152320">
    <property type="component" value="Chromosome 2"/>
</dbReference>
<dbReference type="OrthoDB" id="775972at2759"/>